<evidence type="ECO:0000256" key="7">
    <source>
        <dbReference type="SAM" id="Phobius"/>
    </source>
</evidence>
<reference evidence="8 9" key="1">
    <citation type="submission" date="2020-09" db="EMBL/GenBank/DDBJ databases">
        <title>Sphingomonas sp., a new species isolated from pork steak.</title>
        <authorList>
            <person name="Heidler von Heilborn D."/>
        </authorList>
    </citation>
    <scope>NUCLEOTIDE SEQUENCE [LARGE SCALE GENOMIC DNA]</scope>
    <source>
        <strain evidence="9">S8-3T</strain>
    </source>
</reference>
<keyword evidence="3" id="KW-1003">Cell membrane</keyword>
<accession>A0A7H0LNC0</accession>
<gene>
    <name evidence="8" type="ORF">H3Z74_08490</name>
</gene>
<dbReference type="Pfam" id="PF04226">
    <property type="entry name" value="Transgly_assoc"/>
    <property type="match status" value="1"/>
</dbReference>
<organism evidence="8 9">
    <name type="scientific">Sphingomonas alpina</name>
    <dbReference type="NCBI Taxonomy" id="653931"/>
    <lineage>
        <taxon>Bacteria</taxon>
        <taxon>Pseudomonadati</taxon>
        <taxon>Pseudomonadota</taxon>
        <taxon>Alphaproteobacteria</taxon>
        <taxon>Sphingomonadales</taxon>
        <taxon>Sphingomonadaceae</taxon>
        <taxon>Sphingomonas</taxon>
    </lineage>
</organism>
<feature type="transmembrane region" description="Helical" evidence="7">
    <location>
        <begin position="63"/>
        <end position="84"/>
    </location>
</feature>
<sequence length="85" mass="9008">MQYVSMVIVGLIVGILARFFYPGAVHMGLIMSAVLGIAGSFVAGFIGRLLHPATKDQPFHPAGFVYSILGAIVLIFLARTFGLIG</sequence>
<comment type="similarity">
    <text evidence="2">Belongs to the UPF0410 family.</text>
</comment>
<protein>
    <submittedName>
        <fullName evidence="8">GlsB/YeaQ/YmgE family stress response membrane protein</fullName>
    </submittedName>
</protein>
<dbReference type="PANTHER" id="PTHR33884">
    <property type="entry name" value="UPF0410 PROTEIN YMGE"/>
    <property type="match status" value="1"/>
</dbReference>
<keyword evidence="4 7" id="KW-0812">Transmembrane</keyword>
<evidence type="ECO:0000256" key="1">
    <source>
        <dbReference type="ARBA" id="ARBA00004651"/>
    </source>
</evidence>
<dbReference type="GO" id="GO:0005886">
    <property type="term" value="C:plasma membrane"/>
    <property type="evidence" value="ECO:0007669"/>
    <property type="project" value="UniProtKB-SubCell"/>
</dbReference>
<dbReference type="AlphaFoldDB" id="A0A7H0LNC0"/>
<dbReference type="Proteomes" id="UP000516148">
    <property type="component" value="Chromosome"/>
</dbReference>
<evidence type="ECO:0000313" key="8">
    <source>
        <dbReference type="EMBL" id="QNQ11173.1"/>
    </source>
</evidence>
<evidence type="ECO:0000256" key="2">
    <source>
        <dbReference type="ARBA" id="ARBA00011006"/>
    </source>
</evidence>
<evidence type="ECO:0000256" key="4">
    <source>
        <dbReference type="ARBA" id="ARBA00022692"/>
    </source>
</evidence>
<keyword evidence="5 7" id="KW-1133">Transmembrane helix</keyword>
<dbReference type="PANTHER" id="PTHR33884:SF3">
    <property type="entry name" value="UPF0410 PROTEIN YMGE"/>
    <property type="match status" value="1"/>
</dbReference>
<feature type="transmembrane region" description="Helical" evidence="7">
    <location>
        <begin position="28"/>
        <end position="51"/>
    </location>
</feature>
<dbReference type="KEGG" id="spap:H3Z74_08490"/>
<feature type="transmembrane region" description="Helical" evidence="7">
    <location>
        <begin position="6"/>
        <end position="21"/>
    </location>
</feature>
<dbReference type="InterPro" id="IPR007341">
    <property type="entry name" value="Transgly_assoc"/>
</dbReference>
<keyword evidence="6 7" id="KW-0472">Membrane</keyword>
<evidence type="ECO:0000256" key="5">
    <source>
        <dbReference type="ARBA" id="ARBA00022989"/>
    </source>
</evidence>
<evidence type="ECO:0000256" key="3">
    <source>
        <dbReference type="ARBA" id="ARBA00022475"/>
    </source>
</evidence>
<comment type="subcellular location">
    <subcellularLocation>
        <location evidence="1">Cell membrane</location>
        <topology evidence="1">Multi-pass membrane protein</topology>
    </subcellularLocation>
</comment>
<evidence type="ECO:0000313" key="9">
    <source>
        <dbReference type="Proteomes" id="UP000516148"/>
    </source>
</evidence>
<evidence type="ECO:0000256" key="6">
    <source>
        <dbReference type="ARBA" id="ARBA00023136"/>
    </source>
</evidence>
<proteinExistence type="inferred from homology"/>
<name>A0A7H0LNC0_9SPHN</name>
<keyword evidence="9" id="KW-1185">Reference proteome</keyword>
<dbReference type="EMBL" id="CP061038">
    <property type="protein sequence ID" value="QNQ11173.1"/>
    <property type="molecule type" value="Genomic_DNA"/>
</dbReference>